<gene>
    <name evidence="1" type="ORF">MUK42_28682</name>
</gene>
<sequence>MPGEWTREAHLASSRLLIFAMCESSGEIGGSGDVLWFTIDGRRWRKLGVSGIVSYHPIRAGHVGSLVDQHMDHSLQRGIKYLAVARRRRRGH</sequence>
<dbReference type="Proteomes" id="UP001055439">
    <property type="component" value="Chromosome 4"/>
</dbReference>
<dbReference type="AlphaFoldDB" id="A0A9E7FI03"/>
<reference evidence="1" key="1">
    <citation type="submission" date="2022-05" db="EMBL/GenBank/DDBJ databases">
        <title>The Musa troglodytarum L. genome provides insights into the mechanism of non-climacteric behaviour and enrichment of carotenoids.</title>
        <authorList>
            <person name="Wang J."/>
        </authorList>
    </citation>
    <scope>NUCLEOTIDE SEQUENCE</scope>
    <source>
        <tissue evidence="1">Leaf</tissue>
    </source>
</reference>
<organism evidence="1 2">
    <name type="scientific">Musa troglodytarum</name>
    <name type="common">fe'i banana</name>
    <dbReference type="NCBI Taxonomy" id="320322"/>
    <lineage>
        <taxon>Eukaryota</taxon>
        <taxon>Viridiplantae</taxon>
        <taxon>Streptophyta</taxon>
        <taxon>Embryophyta</taxon>
        <taxon>Tracheophyta</taxon>
        <taxon>Spermatophyta</taxon>
        <taxon>Magnoliopsida</taxon>
        <taxon>Liliopsida</taxon>
        <taxon>Zingiberales</taxon>
        <taxon>Musaceae</taxon>
        <taxon>Musa</taxon>
    </lineage>
</organism>
<proteinExistence type="predicted"/>
<evidence type="ECO:0000313" key="1">
    <source>
        <dbReference type="EMBL" id="URD95963.1"/>
    </source>
</evidence>
<accession>A0A9E7FI03</accession>
<evidence type="ECO:0000313" key="2">
    <source>
        <dbReference type="Proteomes" id="UP001055439"/>
    </source>
</evidence>
<protein>
    <submittedName>
        <fullName evidence="1">Uncharacterized protein</fullName>
    </submittedName>
</protein>
<keyword evidence="2" id="KW-1185">Reference proteome</keyword>
<name>A0A9E7FI03_9LILI</name>
<dbReference type="EMBL" id="CP097506">
    <property type="protein sequence ID" value="URD95963.1"/>
    <property type="molecule type" value="Genomic_DNA"/>
</dbReference>